<proteinExistence type="predicted"/>
<evidence type="ECO:0000256" key="1">
    <source>
        <dbReference type="SAM" id="MobiDB-lite"/>
    </source>
</evidence>
<name>A0AAD3S0Q6_NEPGR</name>
<comment type="caution">
    <text evidence="2">The sequence shown here is derived from an EMBL/GenBank/DDBJ whole genome shotgun (WGS) entry which is preliminary data.</text>
</comment>
<protein>
    <submittedName>
        <fullName evidence="2">Uncharacterized protein</fullName>
    </submittedName>
</protein>
<reference evidence="2" key="1">
    <citation type="submission" date="2023-05" db="EMBL/GenBank/DDBJ databases">
        <title>Nepenthes gracilis genome sequencing.</title>
        <authorList>
            <person name="Fukushima K."/>
        </authorList>
    </citation>
    <scope>NUCLEOTIDE SEQUENCE</scope>
    <source>
        <strain evidence="2">SING2019-196</strain>
    </source>
</reference>
<dbReference type="AlphaFoldDB" id="A0AAD3S0Q6"/>
<organism evidence="2 3">
    <name type="scientific">Nepenthes gracilis</name>
    <name type="common">Slender pitcher plant</name>
    <dbReference type="NCBI Taxonomy" id="150966"/>
    <lineage>
        <taxon>Eukaryota</taxon>
        <taxon>Viridiplantae</taxon>
        <taxon>Streptophyta</taxon>
        <taxon>Embryophyta</taxon>
        <taxon>Tracheophyta</taxon>
        <taxon>Spermatophyta</taxon>
        <taxon>Magnoliopsida</taxon>
        <taxon>eudicotyledons</taxon>
        <taxon>Gunneridae</taxon>
        <taxon>Pentapetalae</taxon>
        <taxon>Caryophyllales</taxon>
        <taxon>Nepenthaceae</taxon>
        <taxon>Nepenthes</taxon>
    </lineage>
</organism>
<feature type="region of interest" description="Disordered" evidence="1">
    <location>
        <begin position="1"/>
        <end position="72"/>
    </location>
</feature>
<sequence>MAPSTTTVRHFSSRPSPIQGARGWDMTNHISSRSPQPHQRPSCFGNGISIPSAYRTAKPSRSIDKHRTISDESIEQHTSNSFIWELQLHSHFIRKENRAPAKTGQGNRPNRHSNKIESALTPSNTKSAKDRS</sequence>
<dbReference type="Proteomes" id="UP001279734">
    <property type="component" value="Unassembled WGS sequence"/>
</dbReference>
<feature type="compositionally biased region" description="Basic and acidic residues" evidence="1">
    <location>
        <begin position="61"/>
        <end position="70"/>
    </location>
</feature>
<keyword evidence="3" id="KW-1185">Reference proteome</keyword>
<feature type="compositionally biased region" description="Low complexity" evidence="1">
    <location>
        <begin position="31"/>
        <end position="42"/>
    </location>
</feature>
<accession>A0AAD3S0Q6</accession>
<dbReference type="EMBL" id="BSYO01000003">
    <property type="protein sequence ID" value="GMH02209.1"/>
    <property type="molecule type" value="Genomic_DNA"/>
</dbReference>
<feature type="compositionally biased region" description="Polar residues" evidence="1">
    <location>
        <begin position="1"/>
        <end position="16"/>
    </location>
</feature>
<evidence type="ECO:0000313" key="3">
    <source>
        <dbReference type="Proteomes" id="UP001279734"/>
    </source>
</evidence>
<feature type="region of interest" description="Disordered" evidence="1">
    <location>
        <begin position="95"/>
        <end position="132"/>
    </location>
</feature>
<gene>
    <name evidence="2" type="ORF">Nepgr_004048</name>
</gene>
<evidence type="ECO:0000313" key="2">
    <source>
        <dbReference type="EMBL" id="GMH02209.1"/>
    </source>
</evidence>